<dbReference type="GO" id="GO:0005634">
    <property type="term" value="C:nucleus"/>
    <property type="evidence" value="ECO:0007669"/>
    <property type="project" value="UniProtKB-SubCell"/>
</dbReference>
<dbReference type="InterPro" id="IPR012337">
    <property type="entry name" value="RNaseH-like_sf"/>
</dbReference>
<sequence length="204" mass="22179">MSPTFFFHQQHLCEILSLTSTAISFTANVWTSPNVIDFMGVTAHVMSSDLKLTSILIGLQPIEGPHSQAALAKRFMKVLGIYNLKSSIVCITTDNSSVNSQMAGEMQNQLPGFCADLQAIGCMAPTIHISAQDGLKALGETPEELSTPNANDSHGLMSLTNIINYPDGLHLSYNSIISQISQLATYLNQSPQLRKKFNTTIHLV</sequence>
<dbReference type="EMBL" id="AVOT02077215">
    <property type="protein sequence ID" value="MBW0565311.1"/>
    <property type="molecule type" value="Genomic_DNA"/>
</dbReference>
<evidence type="ECO:0000256" key="3">
    <source>
        <dbReference type="ARBA" id="ARBA00022771"/>
    </source>
</evidence>
<proteinExistence type="predicted"/>
<reference evidence="6" key="1">
    <citation type="submission" date="2021-03" db="EMBL/GenBank/DDBJ databases">
        <title>Draft genome sequence of rust myrtle Austropuccinia psidii MF-1, a brazilian biotype.</title>
        <authorList>
            <person name="Quecine M.C."/>
            <person name="Pachon D.M.R."/>
            <person name="Bonatelli M.L."/>
            <person name="Correr F.H."/>
            <person name="Franceschini L.M."/>
            <person name="Leite T.F."/>
            <person name="Margarido G.R.A."/>
            <person name="Almeida C.A."/>
            <person name="Ferrarezi J.A."/>
            <person name="Labate C.A."/>
        </authorList>
    </citation>
    <scope>NUCLEOTIDE SEQUENCE</scope>
    <source>
        <strain evidence="6">MF-1</strain>
    </source>
</reference>
<dbReference type="InterPro" id="IPR052035">
    <property type="entry name" value="ZnF_BED_domain_contain"/>
</dbReference>
<evidence type="ECO:0000256" key="5">
    <source>
        <dbReference type="ARBA" id="ARBA00023242"/>
    </source>
</evidence>
<keyword evidence="5" id="KW-0539">Nucleus</keyword>
<evidence type="ECO:0000313" key="6">
    <source>
        <dbReference type="EMBL" id="MBW0565311.1"/>
    </source>
</evidence>
<dbReference type="SUPFAM" id="SSF53098">
    <property type="entry name" value="Ribonuclease H-like"/>
    <property type="match status" value="1"/>
</dbReference>
<keyword evidence="4" id="KW-0862">Zinc</keyword>
<dbReference type="AlphaFoldDB" id="A0A9Q3PLX3"/>
<dbReference type="PANTHER" id="PTHR46481:SF10">
    <property type="entry name" value="ZINC FINGER BED DOMAIN-CONTAINING PROTEIN 39"/>
    <property type="match status" value="1"/>
</dbReference>
<name>A0A9Q3PLX3_9BASI</name>
<evidence type="ECO:0000256" key="1">
    <source>
        <dbReference type="ARBA" id="ARBA00004123"/>
    </source>
</evidence>
<evidence type="ECO:0000256" key="2">
    <source>
        <dbReference type="ARBA" id="ARBA00022723"/>
    </source>
</evidence>
<protein>
    <submittedName>
        <fullName evidence="6">Uncharacterized protein</fullName>
    </submittedName>
</protein>
<evidence type="ECO:0000313" key="7">
    <source>
        <dbReference type="Proteomes" id="UP000765509"/>
    </source>
</evidence>
<gene>
    <name evidence="6" type="ORF">O181_105026</name>
</gene>
<accession>A0A9Q3PLX3</accession>
<keyword evidence="2" id="KW-0479">Metal-binding</keyword>
<comment type="caution">
    <text evidence="6">The sequence shown here is derived from an EMBL/GenBank/DDBJ whole genome shotgun (WGS) entry which is preliminary data.</text>
</comment>
<dbReference type="Proteomes" id="UP000765509">
    <property type="component" value="Unassembled WGS sequence"/>
</dbReference>
<dbReference type="OrthoDB" id="3800660at2759"/>
<keyword evidence="3" id="KW-0863">Zinc-finger</keyword>
<comment type="subcellular location">
    <subcellularLocation>
        <location evidence="1">Nucleus</location>
    </subcellularLocation>
</comment>
<keyword evidence="7" id="KW-1185">Reference proteome</keyword>
<organism evidence="6 7">
    <name type="scientific">Austropuccinia psidii MF-1</name>
    <dbReference type="NCBI Taxonomy" id="1389203"/>
    <lineage>
        <taxon>Eukaryota</taxon>
        <taxon>Fungi</taxon>
        <taxon>Dikarya</taxon>
        <taxon>Basidiomycota</taxon>
        <taxon>Pucciniomycotina</taxon>
        <taxon>Pucciniomycetes</taxon>
        <taxon>Pucciniales</taxon>
        <taxon>Sphaerophragmiaceae</taxon>
        <taxon>Austropuccinia</taxon>
    </lineage>
</organism>
<evidence type="ECO:0000256" key="4">
    <source>
        <dbReference type="ARBA" id="ARBA00022833"/>
    </source>
</evidence>
<dbReference type="PANTHER" id="PTHR46481">
    <property type="entry name" value="ZINC FINGER BED DOMAIN-CONTAINING PROTEIN 4"/>
    <property type="match status" value="1"/>
</dbReference>
<dbReference type="GO" id="GO:0008270">
    <property type="term" value="F:zinc ion binding"/>
    <property type="evidence" value="ECO:0007669"/>
    <property type="project" value="UniProtKB-KW"/>
</dbReference>